<keyword evidence="1" id="KW-0472">Membrane</keyword>
<keyword evidence="3" id="KW-1185">Reference proteome</keyword>
<keyword evidence="1" id="KW-0812">Transmembrane</keyword>
<name>A0A097ANH5_THEKI</name>
<gene>
    <name evidence="2" type="ORF">TKV_c01580</name>
</gene>
<dbReference type="RefSeq" id="WP_049684357.1">
    <property type="nucleotide sequence ID" value="NZ_CP009170.1"/>
</dbReference>
<dbReference type="OrthoDB" id="1632160at2"/>
<feature type="transmembrane region" description="Helical" evidence="1">
    <location>
        <begin position="37"/>
        <end position="58"/>
    </location>
</feature>
<dbReference type="AlphaFoldDB" id="A0A097ANH5"/>
<sequence>MFWVALLVVGIISSLIFHPLFNYKAGQSYGEKLNKIYGTYWAALVAHLIGAWLGGAYLGKWGWMVADYNVIGGFIGAIVIGFIWYLIAKSQTKAEANK</sequence>
<evidence type="ECO:0000313" key="2">
    <source>
        <dbReference type="EMBL" id="AIS51363.1"/>
    </source>
</evidence>
<reference evidence="3" key="1">
    <citation type="journal article" date="2015" name="Genome Announc.">
        <title>Whole-Genome Sequences of 80 Environmental and Clinical Isolates of Burkholderia pseudomallei.</title>
        <authorList>
            <person name="Johnson S.L."/>
            <person name="Baker A.L."/>
            <person name="Chain P.S."/>
            <person name="Currie B.J."/>
            <person name="Daligault H.E."/>
            <person name="Davenport K.W."/>
            <person name="Davis C.B."/>
            <person name="Inglis T.J."/>
            <person name="Kaestli M."/>
            <person name="Koren S."/>
            <person name="Mayo M."/>
            <person name="Merritt A.J."/>
            <person name="Price E.P."/>
            <person name="Sarovich D.S."/>
            <person name="Warner J."/>
            <person name="Rosovitz M.J."/>
        </authorList>
    </citation>
    <scope>NUCLEOTIDE SEQUENCE [LARGE SCALE GENOMIC DNA]</scope>
    <source>
        <strain evidence="3">DSM 2030</strain>
    </source>
</reference>
<keyword evidence="1" id="KW-1133">Transmembrane helix</keyword>
<dbReference type="HOGENOM" id="CLU_175338_0_0_9"/>
<dbReference type="KEGG" id="tki:TKV_c01580"/>
<proteinExistence type="predicted"/>
<feature type="transmembrane region" description="Helical" evidence="1">
    <location>
        <begin position="6"/>
        <end position="25"/>
    </location>
</feature>
<dbReference type="Proteomes" id="UP000029669">
    <property type="component" value="Chromosome"/>
</dbReference>
<protein>
    <submittedName>
        <fullName evidence="2">Uncharacterized protein</fullName>
    </submittedName>
</protein>
<dbReference type="EMBL" id="CP009170">
    <property type="protein sequence ID" value="AIS51363.1"/>
    <property type="molecule type" value="Genomic_DNA"/>
</dbReference>
<accession>A0A097ANH5</accession>
<feature type="transmembrane region" description="Helical" evidence="1">
    <location>
        <begin position="70"/>
        <end position="88"/>
    </location>
</feature>
<evidence type="ECO:0000256" key="1">
    <source>
        <dbReference type="SAM" id="Phobius"/>
    </source>
</evidence>
<evidence type="ECO:0000313" key="3">
    <source>
        <dbReference type="Proteomes" id="UP000029669"/>
    </source>
</evidence>
<dbReference type="eggNOG" id="ENOG503395N">
    <property type="taxonomic scope" value="Bacteria"/>
</dbReference>
<organism evidence="2 3">
    <name type="scientific">Thermoanaerobacter kivui</name>
    <name type="common">Acetogenium kivui</name>
    <dbReference type="NCBI Taxonomy" id="2325"/>
    <lineage>
        <taxon>Bacteria</taxon>
        <taxon>Bacillati</taxon>
        <taxon>Bacillota</taxon>
        <taxon>Clostridia</taxon>
        <taxon>Thermoanaerobacterales</taxon>
        <taxon>Thermoanaerobacteraceae</taxon>
        <taxon>Thermoanaerobacter</taxon>
    </lineage>
</organism>